<dbReference type="GO" id="GO:0080008">
    <property type="term" value="C:Cul4-RING E3 ubiquitin ligase complex"/>
    <property type="evidence" value="ECO:0007669"/>
    <property type="project" value="TreeGrafter"/>
</dbReference>
<evidence type="ECO:0000256" key="4">
    <source>
        <dbReference type="SAM" id="MobiDB-lite"/>
    </source>
</evidence>
<sequence length="692" mass="78844">MAATKNNIFHNIYHQPCCGSQKENLFKNTKGSLELIQRLKLYKKLAVHKGCVNSVQWNDSGRVLLSGSDDQHLVLWKYKTPHTANIFSAKFLPHSADQNIVSSSGAGMVLHTDVNNTEATSEDQLLCHLGAVYEVETVRTEPTCFMTCGEDGTVRWYDLRLQNKCKKRGCKEKEQKVKEVNKFRFILYAVPQSFQNIIVTFPRAVTALTCNTFRPYQIAIGTSDSAVRLFDRRYTKACSASGLSTRTDHLKSVFAFTLPECRGKCHRVTSLRFSPDLDELLVNFSSEHLYLFNIQDQRLQELQKKGYEEEPVKPERKVTRGRPVMPKLRLRGDWSDTGPQARPERDLNSSTEDSPENIPSLHTSLMQRMTQVLSRMLNDPATRAVLNSPTLESDSENMEEDEHDPPEMSSSEAPYTSVQVNCCKNRRRNRDGTFDDLDEDVPVLNMPFIQRFTGHRNVRTMIKEATFWGDDYIISGSDCGHIFFWDRKTAELAMVLQGDQRVVNCLQPHPTLPYLATSGIDYDIKIWSPISDKCNFDSDMVETLVKRNAKMLEETRDTITVPASFMIRMIARLNQRRRRARLTIPGEASPENDQETEIVPVQNYFLPKFDTILDPVTTTTEDLMTAQNTGFTQDGKNVIFMFNSRSNVVTFHLVVSLGFTIDAKSRTGFSHLTGHGSQRSPYTIEYPVTLIH</sequence>
<keyword evidence="2" id="KW-0677">Repeat</keyword>
<gene>
    <name evidence="5" type="ORF">RUM43_010636</name>
</gene>
<dbReference type="GO" id="GO:0005737">
    <property type="term" value="C:cytoplasm"/>
    <property type="evidence" value="ECO:0007669"/>
    <property type="project" value="TreeGrafter"/>
</dbReference>
<dbReference type="PANTHER" id="PTHR15574">
    <property type="entry name" value="WD REPEAT DOMAIN-CONTAINING FAMILY"/>
    <property type="match status" value="1"/>
</dbReference>
<dbReference type="InterPro" id="IPR036322">
    <property type="entry name" value="WD40_repeat_dom_sf"/>
</dbReference>
<dbReference type="Pfam" id="PF00400">
    <property type="entry name" value="WD40"/>
    <property type="match status" value="2"/>
</dbReference>
<dbReference type="Proteomes" id="UP001372834">
    <property type="component" value="Unassembled WGS sequence"/>
</dbReference>
<dbReference type="Gene3D" id="2.130.10.10">
    <property type="entry name" value="YVTN repeat-like/Quinoprotein amine dehydrogenase"/>
    <property type="match status" value="3"/>
</dbReference>
<dbReference type="PROSITE" id="PS50082">
    <property type="entry name" value="WD_REPEATS_2"/>
    <property type="match status" value="2"/>
</dbReference>
<comment type="caution">
    <text evidence="5">The sequence shown here is derived from an EMBL/GenBank/DDBJ whole genome shotgun (WGS) entry which is preliminary data.</text>
</comment>
<dbReference type="EMBL" id="JAWJWE010000004">
    <property type="protein sequence ID" value="KAK6636970.1"/>
    <property type="molecule type" value="Genomic_DNA"/>
</dbReference>
<evidence type="ECO:0000313" key="5">
    <source>
        <dbReference type="EMBL" id="KAK6636970.1"/>
    </source>
</evidence>
<dbReference type="AlphaFoldDB" id="A0AAN8SA09"/>
<feature type="compositionally biased region" description="Basic and acidic residues" evidence="4">
    <location>
        <begin position="305"/>
        <end position="318"/>
    </location>
</feature>
<dbReference type="SMART" id="SM00320">
    <property type="entry name" value="WD40"/>
    <property type="match status" value="6"/>
</dbReference>
<name>A0AAN8SA09_POLSC</name>
<dbReference type="PANTHER" id="PTHR15574:SF39">
    <property type="entry name" value="DDB1- AND CUL4-ASSOCIATED FACTOR 6"/>
    <property type="match status" value="1"/>
</dbReference>
<evidence type="ECO:0000256" key="1">
    <source>
        <dbReference type="ARBA" id="ARBA00022574"/>
    </source>
</evidence>
<protein>
    <submittedName>
        <fullName evidence="5">Uncharacterized protein</fullName>
    </submittedName>
</protein>
<evidence type="ECO:0000313" key="6">
    <source>
        <dbReference type="Proteomes" id="UP001372834"/>
    </source>
</evidence>
<dbReference type="InterPro" id="IPR001680">
    <property type="entry name" value="WD40_rpt"/>
</dbReference>
<feature type="repeat" description="WD" evidence="3">
    <location>
        <begin position="496"/>
        <end position="528"/>
    </location>
</feature>
<dbReference type="InterPro" id="IPR015943">
    <property type="entry name" value="WD40/YVTN_repeat-like_dom_sf"/>
</dbReference>
<dbReference type="SUPFAM" id="SSF50978">
    <property type="entry name" value="WD40 repeat-like"/>
    <property type="match status" value="1"/>
</dbReference>
<feature type="repeat" description="WD" evidence="3">
    <location>
        <begin position="45"/>
        <end position="86"/>
    </location>
</feature>
<dbReference type="GO" id="GO:0045944">
    <property type="term" value="P:positive regulation of transcription by RNA polymerase II"/>
    <property type="evidence" value="ECO:0007669"/>
    <property type="project" value="TreeGrafter"/>
</dbReference>
<accession>A0AAN8SA09</accession>
<feature type="compositionally biased region" description="Polar residues" evidence="4">
    <location>
        <begin position="408"/>
        <end position="418"/>
    </location>
</feature>
<proteinExistence type="predicted"/>
<evidence type="ECO:0000256" key="3">
    <source>
        <dbReference type="PROSITE-ProRule" id="PRU00221"/>
    </source>
</evidence>
<feature type="region of interest" description="Disordered" evidence="4">
    <location>
        <begin position="305"/>
        <end position="359"/>
    </location>
</feature>
<keyword evidence="1 3" id="KW-0853">WD repeat</keyword>
<organism evidence="5 6">
    <name type="scientific">Polyplax serrata</name>
    <name type="common">Common mouse louse</name>
    <dbReference type="NCBI Taxonomy" id="468196"/>
    <lineage>
        <taxon>Eukaryota</taxon>
        <taxon>Metazoa</taxon>
        <taxon>Ecdysozoa</taxon>
        <taxon>Arthropoda</taxon>
        <taxon>Hexapoda</taxon>
        <taxon>Insecta</taxon>
        <taxon>Pterygota</taxon>
        <taxon>Neoptera</taxon>
        <taxon>Paraneoptera</taxon>
        <taxon>Psocodea</taxon>
        <taxon>Troctomorpha</taxon>
        <taxon>Phthiraptera</taxon>
        <taxon>Anoplura</taxon>
        <taxon>Polyplacidae</taxon>
        <taxon>Polyplax</taxon>
    </lineage>
</organism>
<dbReference type="InterPro" id="IPR045151">
    <property type="entry name" value="DCAF8"/>
</dbReference>
<reference evidence="5 6" key="1">
    <citation type="submission" date="2023-10" db="EMBL/GenBank/DDBJ databases">
        <title>Genomes of two closely related lineages of the louse Polyplax serrata with different host specificities.</title>
        <authorList>
            <person name="Martinu J."/>
            <person name="Tarabai H."/>
            <person name="Stefka J."/>
            <person name="Hypsa V."/>
        </authorList>
    </citation>
    <scope>NUCLEOTIDE SEQUENCE [LARGE SCALE GENOMIC DNA]</scope>
    <source>
        <strain evidence="5">HR10_N</strain>
    </source>
</reference>
<dbReference type="PROSITE" id="PS50294">
    <property type="entry name" value="WD_REPEATS_REGION"/>
    <property type="match status" value="1"/>
</dbReference>
<feature type="region of interest" description="Disordered" evidence="4">
    <location>
        <begin position="381"/>
        <end position="418"/>
    </location>
</feature>
<evidence type="ECO:0000256" key="2">
    <source>
        <dbReference type="ARBA" id="ARBA00022737"/>
    </source>
</evidence>
<feature type="compositionally biased region" description="Acidic residues" evidence="4">
    <location>
        <begin position="393"/>
        <end position="404"/>
    </location>
</feature>